<evidence type="ECO:0000256" key="2">
    <source>
        <dbReference type="HAMAP-Rule" id="MF_00216"/>
    </source>
</evidence>
<comment type="function">
    <text evidence="1 2">Seems to be required for maximal rate of protein biosynthesis. Enhances ribosome dissociation into subunits and stabilizes the binding of the initiator Met-tRNA(I) to 40 S ribosomal subunits.</text>
</comment>
<dbReference type="Proteomes" id="UP000186851">
    <property type="component" value="Chromosome"/>
</dbReference>
<dbReference type="NCBIfam" id="TIGR00523">
    <property type="entry name" value="eIF-1A"/>
    <property type="match status" value="1"/>
</dbReference>
<dbReference type="EMBL" id="CP091871">
    <property type="protein sequence ID" value="WEU40776.1"/>
    <property type="molecule type" value="Genomic_DNA"/>
</dbReference>
<proteinExistence type="inferred from homology"/>
<dbReference type="GO" id="GO:0003723">
    <property type="term" value="F:RNA binding"/>
    <property type="evidence" value="ECO:0007669"/>
    <property type="project" value="InterPro"/>
</dbReference>
<feature type="domain" description="S1-like" evidence="5">
    <location>
        <begin position="18"/>
        <end position="91"/>
    </location>
</feature>
<gene>
    <name evidence="6" type="primary">eif1A</name>
    <name evidence="2" type="synonym">eif1a</name>
    <name evidence="6" type="ORF">OdinLCB4_002320</name>
</gene>
<dbReference type="PROSITE" id="PS50832">
    <property type="entry name" value="S1_IF1_TYPE"/>
    <property type="match status" value="1"/>
</dbReference>
<protein>
    <recommendedName>
        <fullName evidence="2">Translation initiation factor 1A</fullName>
        <shortName evidence="2">aIF-1A</shortName>
    </recommendedName>
</protein>
<dbReference type="SMART" id="SM00652">
    <property type="entry name" value="eIF1a"/>
    <property type="match status" value="1"/>
</dbReference>
<dbReference type="KEGG" id="oyw:OdinLCB4_002320"/>
<dbReference type="NCBIfam" id="NF003085">
    <property type="entry name" value="PRK04012.1-5"/>
    <property type="match status" value="1"/>
</dbReference>
<evidence type="ECO:0000256" key="4">
    <source>
        <dbReference type="RuleBase" id="RU004364"/>
    </source>
</evidence>
<dbReference type="NCBIfam" id="NF003084">
    <property type="entry name" value="PRK04012.1-3"/>
    <property type="match status" value="1"/>
</dbReference>
<evidence type="ECO:0000313" key="6">
    <source>
        <dbReference type="EMBL" id="WEU40776.1"/>
    </source>
</evidence>
<dbReference type="InterPro" id="IPR001253">
    <property type="entry name" value="TIF_eIF-1A"/>
</dbReference>
<evidence type="ECO:0000256" key="1">
    <source>
        <dbReference type="ARBA" id="ARBA00025502"/>
    </source>
</evidence>
<dbReference type="SUPFAM" id="SSF50249">
    <property type="entry name" value="Nucleic acid-binding proteins"/>
    <property type="match status" value="1"/>
</dbReference>
<name>A0AAF0D324_ODILC</name>
<dbReference type="Gene3D" id="2.40.50.140">
    <property type="entry name" value="Nucleic acid-binding proteins"/>
    <property type="match status" value="1"/>
</dbReference>
<sequence length="106" mass="12528">MPKKDKRNAAETQPQEIQRVRVPEEGELLGEVIQLLGHETLRVRCSDGKIRLCRIPGRMIKKTWIKEGDIVLVAPWDFQYDTRGDIIWRYTQGQVQWLEKKGYMNF</sequence>
<dbReference type="InterPro" id="IPR006196">
    <property type="entry name" value="RNA-binding_domain_S1_IF1"/>
</dbReference>
<organism evidence="6 7">
    <name type="scientific">Odinarchaeota yellowstonii (strain LCB_4)</name>
    <dbReference type="NCBI Taxonomy" id="1841599"/>
    <lineage>
        <taxon>Archaea</taxon>
        <taxon>Promethearchaeati</taxon>
        <taxon>Candidatus Odinarchaeota</taxon>
        <taxon>Candidatus Odinarchaeia</taxon>
        <taxon>Candidatus Odinarchaeales</taxon>
        <taxon>Candidatus Odinarchaeaceae</taxon>
        <taxon>Candidatus Odinarchaeum</taxon>
    </lineage>
</organism>
<dbReference type="AlphaFoldDB" id="A0AAF0D324"/>
<dbReference type="GO" id="GO:0003743">
    <property type="term" value="F:translation initiation factor activity"/>
    <property type="evidence" value="ECO:0007669"/>
    <property type="project" value="UniProtKB-UniRule"/>
</dbReference>
<dbReference type="Pfam" id="PF01176">
    <property type="entry name" value="eIF-1a"/>
    <property type="match status" value="1"/>
</dbReference>
<keyword evidence="2 3" id="KW-0648">Protein biosynthesis</keyword>
<reference evidence="6" key="1">
    <citation type="journal article" date="2017" name="Nature">
        <title>Asgard archaea illuminate the origin of eukaryotic cellular complexity.</title>
        <authorList>
            <person name="Zaremba-Niedzwiedzka K."/>
            <person name="Caceres E.F."/>
            <person name="Saw J.H."/>
            <person name="Backstrom D."/>
            <person name="Juzokaite L."/>
            <person name="Vancaester E."/>
            <person name="Seitz K.W."/>
            <person name="Anantharaman K."/>
            <person name="Starnawski P."/>
            <person name="Kjeldsen K.U."/>
            <person name="Scott M.B."/>
            <person name="Nunoura T."/>
            <person name="Banfield J.F."/>
            <person name="Schramm A."/>
            <person name="Baker B.J."/>
            <person name="Spang A."/>
            <person name="Ettema T.J.G."/>
        </authorList>
    </citation>
    <scope>NUCLEOTIDE SEQUENCE</scope>
    <source>
        <strain evidence="6">LCB_4</strain>
    </source>
</reference>
<dbReference type="InterPro" id="IPR012340">
    <property type="entry name" value="NA-bd_OB-fold"/>
</dbReference>
<dbReference type="PANTHER" id="PTHR21668">
    <property type="entry name" value="EIF-1A"/>
    <property type="match status" value="1"/>
</dbReference>
<evidence type="ECO:0000259" key="5">
    <source>
        <dbReference type="PROSITE" id="PS50832"/>
    </source>
</evidence>
<comment type="similarity">
    <text evidence="2 4">Belongs to the eIF-1A family.</text>
</comment>
<evidence type="ECO:0000313" key="7">
    <source>
        <dbReference type="Proteomes" id="UP000186851"/>
    </source>
</evidence>
<evidence type="ECO:0000256" key="3">
    <source>
        <dbReference type="PROSITE-ProRule" id="PRU00181"/>
    </source>
</evidence>
<dbReference type="CDD" id="cd05793">
    <property type="entry name" value="S1_IF1A"/>
    <property type="match status" value="1"/>
</dbReference>
<reference evidence="6" key="2">
    <citation type="journal article" date="2022" name="Nat. Microbiol.">
        <title>A closed Candidatus Odinarchaeum chromosome exposes Asgard archaeal viruses.</title>
        <authorList>
            <person name="Tamarit D."/>
            <person name="Caceres E.F."/>
            <person name="Krupovic M."/>
            <person name="Nijland R."/>
            <person name="Eme L."/>
            <person name="Robinson N.P."/>
            <person name="Ettema T.J.G."/>
        </authorList>
    </citation>
    <scope>NUCLEOTIDE SEQUENCE</scope>
    <source>
        <strain evidence="6">LCB_4</strain>
    </source>
</reference>
<keyword evidence="2 3" id="KW-0396">Initiation factor</keyword>
<dbReference type="HAMAP" id="MF_00216">
    <property type="entry name" value="aIF_1A"/>
    <property type="match status" value="1"/>
</dbReference>
<accession>A0AAF0D324</accession>